<evidence type="ECO:0000313" key="3">
    <source>
        <dbReference type="Proteomes" id="UP000256900"/>
    </source>
</evidence>
<proteinExistence type="predicted"/>
<feature type="compositionally biased region" description="Basic and acidic residues" evidence="1">
    <location>
        <begin position="79"/>
        <end position="95"/>
    </location>
</feature>
<feature type="region of interest" description="Disordered" evidence="1">
    <location>
        <begin position="59"/>
        <end position="99"/>
    </location>
</feature>
<dbReference type="EMBL" id="QUMO01000001">
    <property type="protein sequence ID" value="REF89632.1"/>
    <property type="molecule type" value="Genomic_DNA"/>
</dbReference>
<evidence type="ECO:0000313" key="2">
    <source>
        <dbReference type="EMBL" id="REF89632.1"/>
    </source>
</evidence>
<comment type="caution">
    <text evidence="2">The sequence shown here is derived from an EMBL/GenBank/DDBJ whole genome shotgun (WGS) entry which is preliminary data.</text>
</comment>
<dbReference type="RefSeq" id="WP_129396398.1">
    <property type="nucleotide sequence ID" value="NZ_CP025086.1"/>
</dbReference>
<organism evidence="2 3">
    <name type="scientific">Methylovirgula ligni</name>
    <dbReference type="NCBI Taxonomy" id="569860"/>
    <lineage>
        <taxon>Bacteria</taxon>
        <taxon>Pseudomonadati</taxon>
        <taxon>Pseudomonadota</taxon>
        <taxon>Alphaproteobacteria</taxon>
        <taxon>Hyphomicrobiales</taxon>
        <taxon>Beijerinckiaceae</taxon>
        <taxon>Methylovirgula</taxon>
    </lineage>
</organism>
<protein>
    <submittedName>
        <fullName evidence="2">Uncharacterized protein</fullName>
    </submittedName>
</protein>
<feature type="compositionally biased region" description="Acidic residues" evidence="1">
    <location>
        <begin position="62"/>
        <end position="78"/>
    </location>
</feature>
<sequence>MCEACDARELHADEADEAYALLLMITEKIHAAPIVTESGRVQVVIDLEDREFDWLCEWGTGTEDDEQHDPSEDDDPREEDMPPEHSENLETDSRFRFGPGETTGVANLFERGRRVIVGLGETEVVGTVKSCKLGADWPRYTIEIAEPPGVLIEADSCHVYPSLEGV</sequence>
<keyword evidence="3" id="KW-1185">Reference proteome</keyword>
<gene>
    <name evidence="2" type="ORF">DES32_0860</name>
</gene>
<dbReference type="Proteomes" id="UP000256900">
    <property type="component" value="Unassembled WGS sequence"/>
</dbReference>
<accession>A0A3D9Z3B3</accession>
<dbReference type="AlphaFoldDB" id="A0A3D9Z3B3"/>
<reference evidence="2 3" key="1">
    <citation type="submission" date="2018-08" db="EMBL/GenBank/DDBJ databases">
        <title>Genomic Encyclopedia of Type Strains, Phase IV (KMG-IV): sequencing the most valuable type-strain genomes for metagenomic binning, comparative biology and taxonomic classification.</title>
        <authorList>
            <person name="Goeker M."/>
        </authorList>
    </citation>
    <scope>NUCLEOTIDE SEQUENCE [LARGE SCALE GENOMIC DNA]</scope>
    <source>
        <strain evidence="2 3">BW863</strain>
    </source>
</reference>
<evidence type="ECO:0000256" key="1">
    <source>
        <dbReference type="SAM" id="MobiDB-lite"/>
    </source>
</evidence>
<name>A0A3D9Z3B3_9HYPH</name>